<feature type="transmembrane region" description="Helical" evidence="1">
    <location>
        <begin position="244"/>
        <end position="262"/>
    </location>
</feature>
<feature type="transmembrane region" description="Helical" evidence="1">
    <location>
        <begin position="20"/>
        <end position="42"/>
    </location>
</feature>
<feature type="transmembrane region" description="Helical" evidence="1">
    <location>
        <begin position="54"/>
        <end position="74"/>
    </location>
</feature>
<dbReference type="RefSeq" id="WP_066971863.1">
    <property type="nucleotide sequence ID" value="NZ_LWMT01000149.1"/>
</dbReference>
<evidence type="ECO:0008006" key="4">
    <source>
        <dbReference type="Google" id="ProtNLM"/>
    </source>
</evidence>
<evidence type="ECO:0000256" key="1">
    <source>
        <dbReference type="SAM" id="Phobius"/>
    </source>
</evidence>
<name>A0A166CG21_9EURY</name>
<gene>
    <name evidence="2" type="ORF">MBFIL_08680</name>
</gene>
<organism evidence="2 3">
    <name type="scientific">Methanobrevibacter filiformis</name>
    <dbReference type="NCBI Taxonomy" id="55758"/>
    <lineage>
        <taxon>Archaea</taxon>
        <taxon>Methanobacteriati</taxon>
        <taxon>Methanobacteriota</taxon>
        <taxon>Methanomada group</taxon>
        <taxon>Methanobacteria</taxon>
        <taxon>Methanobacteriales</taxon>
        <taxon>Methanobacteriaceae</taxon>
        <taxon>Methanobrevibacter</taxon>
    </lineage>
</organism>
<sequence length="287" mass="32149">MSLKEILRDGFDYPLKNWNIFVIIGIIYLIADTPNILSKLGVIPLSPSFLSAEWIIFIIATITALIFALLLEGYVLSILRDTINNISELPPLKVVENIILGIKGTFVAIVYYLIPTIITAIIGIISLYGSLVKILPAIMKYGAQYANYVPQDLLINFIVGFGVTLLIGVILFIITSLIATIAVCRLTKYDSIGQAFKIREILKDIRKIGWGRYIGYLIVSGIIAFVITVIFSLIFVLFGIIGTIIQTFLVNTYIIIFQYRILGSIYKLSEDENEPYIDNNYGFVKDN</sequence>
<keyword evidence="3" id="KW-1185">Reference proteome</keyword>
<keyword evidence="1" id="KW-1133">Transmembrane helix</keyword>
<protein>
    <recommendedName>
        <fullName evidence="4">Glycerophosphoryl diester phosphodiesterase membrane domain-containing protein</fullName>
    </recommendedName>
</protein>
<keyword evidence="1" id="KW-0472">Membrane</keyword>
<accession>A0A166CG21</accession>
<dbReference type="InterPro" id="IPR025098">
    <property type="entry name" value="DUF4013"/>
</dbReference>
<feature type="transmembrane region" description="Helical" evidence="1">
    <location>
        <begin position="153"/>
        <end position="184"/>
    </location>
</feature>
<reference evidence="2 3" key="1">
    <citation type="submission" date="2016-04" db="EMBL/GenBank/DDBJ databases">
        <title>Genome sequence of Methanobrevibacter filiformis DSM 11501.</title>
        <authorList>
            <person name="Poehlein A."/>
            <person name="Seedorf H."/>
            <person name="Daniel R."/>
        </authorList>
    </citation>
    <scope>NUCLEOTIDE SEQUENCE [LARGE SCALE GENOMIC DNA]</scope>
    <source>
        <strain evidence="2 3">DSM 11501</strain>
    </source>
</reference>
<keyword evidence="1" id="KW-0812">Transmembrane</keyword>
<dbReference type="Pfam" id="PF13197">
    <property type="entry name" value="DUF4013"/>
    <property type="match status" value="1"/>
</dbReference>
<dbReference type="EMBL" id="LWMT01000149">
    <property type="protein sequence ID" value="KZX14471.1"/>
    <property type="molecule type" value="Genomic_DNA"/>
</dbReference>
<comment type="caution">
    <text evidence="2">The sequence shown here is derived from an EMBL/GenBank/DDBJ whole genome shotgun (WGS) entry which is preliminary data.</text>
</comment>
<evidence type="ECO:0000313" key="2">
    <source>
        <dbReference type="EMBL" id="KZX14471.1"/>
    </source>
</evidence>
<dbReference type="Proteomes" id="UP000077066">
    <property type="component" value="Unassembled WGS sequence"/>
</dbReference>
<feature type="transmembrane region" description="Helical" evidence="1">
    <location>
        <begin position="213"/>
        <end position="238"/>
    </location>
</feature>
<evidence type="ECO:0000313" key="3">
    <source>
        <dbReference type="Proteomes" id="UP000077066"/>
    </source>
</evidence>
<dbReference type="AlphaFoldDB" id="A0A166CG21"/>
<dbReference type="PATRIC" id="fig|55758.3.peg.976"/>
<proteinExistence type="predicted"/>
<dbReference type="OrthoDB" id="78424at2157"/>